<dbReference type="EMBL" id="PJQY01001623">
    <property type="protein sequence ID" value="PQQ00989.1"/>
    <property type="molecule type" value="Genomic_DNA"/>
</dbReference>
<sequence>MSSQKCFYIGEEEQKSTERESADHHSPASSGFWFLLNFGVVFVNRRPALNKIAALRAPKHYPALDDAVSLLCRCYLSVSVSAAPSTAYRQQRFQSVK</sequence>
<evidence type="ECO:0000313" key="2">
    <source>
        <dbReference type="EMBL" id="PQQ00989.1"/>
    </source>
</evidence>
<name>A0A314Y838_PRUYE</name>
<protein>
    <submittedName>
        <fullName evidence="2">Uncharacterized protein</fullName>
    </submittedName>
</protein>
<evidence type="ECO:0000313" key="3">
    <source>
        <dbReference type="Proteomes" id="UP000250321"/>
    </source>
</evidence>
<keyword evidence="3" id="KW-1185">Reference proteome</keyword>
<feature type="region of interest" description="Disordered" evidence="1">
    <location>
        <begin position="1"/>
        <end position="29"/>
    </location>
</feature>
<feature type="compositionally biased region" description="Basic and acidic residues" evidence="1">
    <location>
        <begin position="12"/>
        <end position="26"/>
    </location>
</feature>
<dbReference type="AlphaFoldDB" id="A0A314Y838"/>
<proteinExistence type="predicted"/>
<evidence type="ECO:0000256" key="1">
    <source>
        <dbReference type="SAM" id="MobiDB-lite"/>
    </source>
</evidence>
<gene>
    <name evidence="2" type="ORF">Pyn_16174</name>
</gene>
<organism evidence="2 3">
    <name type="scientific">Prunus yedoensis var. nudiflora</name>
    <dbReference type="NCBI Taxonomy" id="2094558"/>
    <lineage>
        <taxon>Eukaryota</taxon>
        <taxon>Viridiplantae</taxon>
        <taxon>Streptophyta</taxon>
        <taxon>Embryophyta</taxon>
        <taxon>Tracheophyta</taxon>
        <taxon>Spermatophyta</taxon>
        <taxon>Magnoliopsida</taxon>
        <taxon>eudicotyledons</taxon>
        <taxon>Gunneridae</taxon>
        <taxon>Pentapetalae</taxon>
        <taxon>rosids</taxon>
        <taxon>fabids</taxon>
        <taxon>Rosales</taxon>
        <taxon>Rosaceae</taxon>
        <taxon>Amygdaloideae</taxon>
        <taxon>Amygdaleae</taxon>
        <taxon>Prunus</taxon>
    </lineage>
</organism>
<comment type="caution">
    <text evidence="2">The sequence shown here is derived from an EMBL/GenBank/DDBJ whole genome shotgun (WGS) entry which is preliminary data.</text>
</comment>
<accession>A0A314Y838</accession>
<dbReference type="Proteomes" id="UP000250321">
    <property type="component" value="Unassembled WGS sequence"/>
</dbReference>
<reference evidence="2 3" key="1">
    <citation type="submission" date="2018-02" db="EMBL/GenBank/DDBJ databases">
        <title>Draft genome of wild Prunus yedoensis var. nudiflora.</title>
        <authorList>
            <person name="Baek S."/>
            <person name="Kim J.-H."/>
            <person name="Choi K."/>
            <person name="Kim G.-B."/>
            <person name="Cho A."/>
            <person name="Jang H."/>
            <person name="Shin C.-H."/>
            <person name="Yu H.-J."/>
            <person name="Mun J.-H."/>
        </authorList>
    </citation>
    <scope>NUCLEOTIDE SEQUENCE [LARGE SCALE GENOMIC DNA]</scope>
    <source>
        <strain evidence="3">cv. Jeju island</strain>
        <tissue evidence="2">Leaf</tissue>
    </source>
</reference>